<feature type="coiled-coil region" evidence="1">
    <location>
        <begin position="1123"/>
        <end position="1157"/>
    </location>
</feature>
<evidence type="ECO:0000256" key="2">
    <source>
        <dbReference type="SAM" id="MobiDB-lite"/>
    </source>
</evidence>
<accession>A0A2P8QZF3</accession>
<dbReference type="InterPro" id="IPR025157">
    <property type="entry name" value="Hemagglutinin_rpt"/>
</dbReference>
<feature type="region of interest" description="Disordered" evidence="2">
    <location>
        <begin position="2306"/>
        <end position="2327"/>
    </location>
</feature>
<dbReference type="Pfam" id="PF13332">
    <property type="entry name" value="Fil_haemagg_2"/>
    <property type="match status" value="4"/>
</dbReference>
<feature type="compositionally biased region" description="Low complexity" evidence="2">
    <location>
        <begin position="2311"/>
        <end position="2327"/>
    </location>
</feature>
<evidence type="ECO:0000256" key="1">
    <source>
        <dbReference type="SAM" id="Coils"/>
    </source>
</evidence>
<protein>
    <submittedName>
        <fullName evidence="3">Uncharacterized protein</fullName>
    </submittedName>
</protein>
<organism evidence="3 4">
    <name type="scientific">Campylobacter blaseri</name>
    <dbReference type="NCBI Taxonomy" id="2042961"/>
    <lineage>
        <taxon>Bacteria</taxon>
        <taxon>Pseudomonadati</taxon>
        <taxon>Campylobacterota</taxon>
        <taxon>Epsilonproteobacteria</taxon>
        <taxon>Campylobacterales</taxon>
        <taxon>Campylobacteraceae</taxon>
        <taxon>Campylobacter</taxon>
    </lineage>
</organism>
<evidence type="ECO:0000313" key="4">
    <source>
        <dbReference type="Proteomes" id="UP000240535"/>
    </source>
</evidence>
<dbReference type="GO" id="GO:0003824">
    <property type="term" value="F:catalytic activity"/>
    <property type="evidence" value="ECO:0007669"/>
    <property type="project" value="UniProtKB-ARBA"/>
</dbReference>
<proteinExistence type="predicted"/>
<evidence type="ECO:0000313" key="3">
    <source>
        <dbReference type="EMBL" id="PSM51622.1"/>
    </source>
</evidence>
<feature type="non-terminal residue" evidence="3">
    <location>
        <position position="1"/>
    </location>
</feature>
<dbReference type="RefSeq" id="WP_106872271.1">
    <property type="nucleotide sequence ID" value="NZ_PDHH01000006.1"/>
</dbReference>
<reference evidence="4" key="1">
    <citation type="submission" date="2017-10" db="EMBL/GenBank/DDBJ databases">
        <title>Campylobacter species from seals.</title>
        <authorList>
            <person name="Gilbert M.J."/>
            <person name="Zomer A.L."/>
            <person name="Timmerman A.J."/>
            <person name="Duim B."/>
            <person name="Wagenaar J.A."/>
        </authorList>
    </citation>
    <scope>NUCLEOTIDE SEQUENCE [LARGE SCALE GENOMIC DNA]</scope>
    <source>
        <strain evidence="4">17S00004-5</strain>
    </source>
</reference>
<gene>
    <name evidence="3" type="ORF">CQ405_07450</name>
</gene>
<feature type="coiled-coil region" evidence="1">
    <location>
        <begin position="1908"/>
        <end position="1959"/>
    </location>
</feature>
<sequence length="2945" mass="326743">INSDIFNSENSNIVATNGNLDITSNSINLNNSNQIAALNDINFKSNNANINGVNLFSQNANININSSNLNAIKANIGANKITLNIKDKIDLSSSKVLAMKDLGIKTKDFNNQKANINANEQIDIIATNLNNSEAKIATNSNLNINNIKEFTNNNGSLLSNKDLNLNSINFNGKSSNIQAKNISINSDIFNSENSNIVATNGNLDITSNSINLNNSNQIAALNDINFKSNNANINGVNLFSQNANININSSNLNAIKANIYSKLSTNINTKENIYAKNINLQADKIDIKAKDLILSQEKINKDDYDSKLISNTTINIDVNSIKNINGYIAALKDITISSNNLDNSYGLITANKDLTISTDIFKNKFGSIISGKNLMLNLANYNDTNSTIQSNKIELNSQNLALNHSNIISTTKDINLNIKDSINLDSSLLYSKHSIDINSKELNANRLKAQANSDINFNISDINLNNSNIYSVADINSKYKNGYRQGDINFKTENLLLQNSNLASKDISIKTEDNKKIDLLSLNNSNLEANQDINIFTKRVNSLSSTLTSLNNLSLYIDDVKIDDFKSSNFSSKNIALNVNKDLSLNNTNSFRAAKDIDINANSITNSSTFISNDKIDIKANDYIENSGLLSSLNYINLKAKNYITNNDLATNQSAIKSASIEINTEKLTNHALILSLKDMNIKANNIQNYGAIALSSKNSDSLNIISSNLKNYNTIYSNNILNLYIKDTLINKTDKTKVDLGDEKSIIFAKNGINIQADKDRSLRTKKIINDKATIQSLNGNINIFANSLENLNDKVEIGIKDDEKEKINLKQCRGKGYLSCKKSIFSRLSKTSIGEEPIIEDIKKEEIANGKYYNEAYIGKECFFNQNNCLNHDGSAIVNGVKYSKNEITIIKSYWSAGYKIHYKDRSPKADTLPKFHSGKVDSDEIIKRLKEKYKNFSDVFNVEYNRRYYLKLKSPYYVSNAKQYYFYYNSKKDYLLKDVNIANGGLILSGKNINLDIGNISNYLSTISAKNSLNFKDTTLNNQSENLYFYNKITGKYEYCYKECNSFWHDPNYTWATLPPIENRVKIDSIDSVIEAGNQITGNLVELNNENKAKINNIEFTTYDPNIDTNINKVDITNNIIKKENELVDIKDSIEKTDNNINLLKDSIEKVKSNKIINTINDNFNLSKNKYSFFIHNPNNPNYLIESNPLYTDLSHYLGSSYFLQKINYRSDRKIKSIGDAAYETKLVSDALKRHLGRAYIDDNYFTDPNAQYVKLMNSAVNQSSILGLTLGKELTREQLANLKEDIVWYVSKTINNEEVLVPIVYLAKDYKKTDGATIIAKNIKLDIKDDLINSGNIISKDYLNLQANTITNNTGLLISGKKINLIANNDIVNKNGATIKSNDINILSKYGSVINETFVNQVKSGDNYNNTTYTQISKPSSIIAKNGNLVVLANKDITNIASNLKAKETITLATQTGSIDVNTKELKDEFNAQKGRNFYKSKDTSYLSSNVEAKDIVINSNKDINIEASNLKADNLINLNADKNINITALNSVKYRDIQTYSKGSFGSSKTKRDMSYKESVNSSSLQAKNILLNSKNDINLEASKLKAQDNIVANAKADINVFAKDYATKELHYKKKKGFGGFSKSVSLNSKDNLNLHSAKLQTEAKNIILNSNKDINILASELLSASDIELKALDDVLISSRQELEKTINYSKKTKFNPLGVLNLVGIDVAPLYLDKLHKDDNVKSKSKESILTSKGNTIIDSGSTSIIGSNINSDKNIYIKADTGKINIISSLDTLNRQTLDKKVEVKVSNLAKQIKNDIKGLKDFNTRVKLQIAEATYDKEAKISKDTLNSSSNLFAKEDIISSSISDTNIKGSNLKAGGNVVLNSKIGDVNILNSSDTKDENVKEEHLKAALSLTAQNEYVEIATAVKQAQEAAKQLKNAKSDYTNYKKEVKKLENKLSELKSDYKNKKVGVDYSDIENLVDIVNNLKSQEKYYLIDISAATINLATKTSAIASQAAAASGSNLTYGFSVGVSADVSGEKSNTTSTSTTSTPSNIYASNILINTDEKLNTNTNIKGSNLIANDEININTHNLNVSASSNFGSTNKNTKSINGSVNFTMYGGGGGTASIGYGQSRYDSNSLAFNNSNLKASNININAINDALFKGTTLRANDTLNLKAGNNLDVISLQDKYSYSNKGFNVSAGVGFGNSNKAPNRKDASIDIKGISSANAGFNTDNSIGLNKQSVLTSLTANNVNIDVKNNTHLKGSLIASGKFTDEGNFIYNENLNFKTDTLTFENLSNTNYSSSKSTGININLSLKDKENNTNDTTSNSSSNKDINLNNDNIKTLATNNNINNKDSKKTTLTNSVNSNANYNSNNKVNDISNNISSLAYSSSNSLNVNSSKTLATLGKGSITIINKANSDDLARLNTDTSKLSLELYNSYTSSKVDASLDTRLLSKEGRKDIEDDYNMATAITKAIYQIASTNKASIGSFFKENEKYVKVYNTLKHIVANDTNLANYLKDPNLDIEKKQVMLNVLTLNVMQNLGYIPNDTKVIYTDAIGSNNTPIKGHYNIDTNVNYINDKYNKNTKELITSLGHEMTHAIDNQKGILILNDPDQNRYATIFGKDLADFSNKALNIITDKSLAKTNNHNLDIVTTNNSIFNTSHNTLINNNKEFINLDKSKGDDKIYIYRDKVLAMDKINDNKIVDLTTWEAISNGYLNKDIINLITKGRIALLQDYTKILNTPDNKKYKYQYDLNNPVDFEKLRSKTQLNYDNVDLNSKIVFVNGMGNNHAEALEILKEFKKDYGDNVGLINNVKGPLLYIGDAIEWLPNFLTKKDVLTAYKLKQLSPDTIIVAHSAGNEDIYKANKINKIQNVKTPYKFISVGSPKSATGLKKSMQAVDAKFIIQINHPHDPIANGWLNSDANYEYKNWNDLIKYHPFLEQYYDAIELFIEDKK</sequence>
<comment type="caution">
    <text evidence="3">The sequence shown here is derived from an EMBL/GenBank/DDBJ whole genome shotgun (WGS) entry which is preliminary data.</text>
</comment>
<keyword evidence="1" id="KW-0175">Coiled coil</keyword>
<feature type="coiled-coil region" evidence="1">
    <location>
        <begin position="776"/>
        <end position="807"/>
    </location>
</feature>
<dbReference type="Proteomes" id="UP000240535">
    <property type="component" value="Unassembled WGS sequence"/>
</dbReference>
<keyword evidence="4" id="KW-1185">Reference proteome</keyword>
<dbReference type="EMBL" id="PDHH01000006">
    <property type="protein sequence ID" value="PSM51622.1"/>
    <property type="molecule type" value="Genomic_DNA"/>
</dbReference>
<name>A0A2P8QZF3_9BACT</name>